<accession>A0ABT1QTH8</accession>
<feature type="modified residue" description="4-aspartylphosphate" evidence="7">
    <location>
        <position position="918"/>
    </location>
</feature>
<feature type="domain" description="Response regulatory" evidence="11">
    <location>
        <begin position="747"/>
        <end position="860"/>
    </location>
</feature>
<feature type="transmembrane region" description="Helical" evidence="9">
    <location>
        <begin position="20"/>
        <end position="43"/>
    </location>
</feature>
<reference evidence="12" key="1">
    <citation type="submission" date="2022-07" db="EMBL/GenBank/DDBJ databases">
        <title>Tahibacter sp., a new gammaproteobacterium isolated from the silt sample collected at pig farm.</title>
        <authorList>
            <person name="Chen H."/>
        </authorList>
    </citation>
    <scope>NUCLEOTIDE SEQUENCE</scope>
    <source>
        <strain evidence="12">P2K</strain>
    </source>
</reference>
<dbReference type="CDD" id="cd00082">
    <property type="entry name" value="HisKA"/>
    <property type="match status" value="1"/>
</dbReference>
<dbReference type="EMBL" id="JANFQO010000010">
    <property type="protein sequence ID" value="MCQ4165587.1"/>
    <property type="molecule type" value="Genomic_DNA"/>
</dbReference>
<evidence type="ECO:0000256" key="6">
    <source>
        <dbReference type="ARBA" id="ARBA00023012"/>
    </source>
</evidence>
<dbReference type="InterPro" id="IPR004358">
    <property type="entry name" value="Sig_transdc_His_kin-like_C"/>
</dbReference>
<feature type="coiled-coil region" evidence="8">
    <location>
        <begin position="385"/>
        <end position="464"/>
    </location>
</feature>
<feature type="domain" description="Response regulatory" evidence="11">
    <location>
        <begin position="1015"/>
        <end position="1137"/>
    </location>
</feature>
<protein>
    <recommendedName>
        <fullName evidence="2">histidine kinase</fullName>
        <ecNumber evidence="2">2.7.13.3</ecNumber>
    </recommendedName>
</protein>
<dbReference type="InterPro" id="IPR003018">
    <property type="entry name" value="GAF"/>
</dbReference>
<dbReference type="PROSITE" id="PS50109">
    <property type="entry name" value="HIS_KIN"/>
    <property type="match status" value="1"/>
</dbReference>
<dbReference type="SUPFAM" id="SSF55781">
    <property type="entry name" value="GAF domain-like"/>
    <property type="match status" value="1"/>
</dbReference>
<evidence type="ECO:0000256" key="5">
    <source>
        <dbReference type="ARBA" id="ARBA00022777"/>
    </source>
</evidence>
<keyword evidence="9" id="KW-1133">Transmembrane helix</keyword>
<keyword evidence="9" id="KW-0812">Transmembrane</keyword>
<name>A0ABT1QTH8_9GAMM</name>
<dbReference type="InterPro" id="IPR003661">
    <property type="entry name" value="HisK_dim/P_dom"/>
</dbReference>
<evidence type="ECO:0000313" key="13">
    <source>
        <dbReference type="Proteomes" id="UP001165498"/>
    </source>
</evidence>
<dbReference type="InterPro" id="IPR003594">
    <property type="entry name" value="HATPase_dom"/>
</dbReference>
<dbReference type="SUPFAM" id="SSF52172">
    <property type="entry name" value="CheY-like"/>
    <property type="match status" value="3"/>
</dbReference>
<keyword evidence="8" id="KW-0175">Coiled coil</keyword>
<dbReference type="InterPro" id="IPR011006">
    <property type="entry name" value="CheY-like_superfamily"/>
</dbReference>
<dbReference type="InterPro" id="IPR036890">
    <property type="entry name" value="HATPase_C_sf"/>
</dbReference>
<keyword evidence="13" id="KW-1185">Reference proteome</keyword>
<keyword evidence="4" id="KW-0808">Transferase</keyword>
<dbReference type="Proteomes" id="UP001165498">
    <property type="component" value="Unassembled WGS sequence"/>
</dbReference>
<dbReference type="SMART" id="SM00387">
    <property type="entry name" value="HATPase_c"/>
    <property type="match status" value="1"/>
</dbReference>
<sequence>MSNTPEPSDELRSLRALPLLPLRAGLCFVAAVCAVVLIAWLSYDALAERTTTSLRAQATQQVLEELRQLASTMKDAETGQRGYLLTGEADYLGPFLSAKSTLGTQLDTLRRLVEASPEQSRRAGQVADLVRQKLDELEQTIALRQSGDSDGALVLVRTTRGRALMDRLRELIAQMEQMELLTLQQREMEWNAASERTVYVTLGGALLLFVLILFAAYMTSRDYRLRETETWLRAGLAGFNRRLWGEQGLQALGENALAFLARRLEAPIGVAYVAPGGSRHVPVAGHALSPDGGAEVRAGQGLVGQAIKEARLLHVRDLPPGYLALDSGSGRGDVREVVILPAQVDGVVHGAIELGFLRPVQPAELELLRRVSEAFGVALRTAKDRARVLELLEETQQQAEELQTQQEELRVSNEELEEQSNALRASRLQLENQQAELEQSNVQLEEQAQQLERQRDELARSQIVLIDKAAELERSNSYKSEFLANMSHELRTPLNSTLILAKLLEDNKSGNLTEEQIKFAQTISSAGRDLLAIINDVLDLAKIESGRVEISREKTSIAATTDALVRTLRPLAQEKGLRLLCEIEPGVPAEFQTDPLRLGQILRNLLSNALKFTDRGEVALRVSSDSEARIDFAVHDTGIGIAEAQQEVIFEAFRQADGSMHRKYGGTGLGLSISRDLARLLGGNITLRSRPGQGSVFTLSLPLTGAAEPAERVPGTPTLRRAVRDSAPPAAAAIDDDRVRLSGDGRCVLVIEDDVAFATILRDVAHEMGFACVVAHDGGDGLACAARHLPLAILLDINLPDQSGLGVLDQLKRDPRTRHIPVHVISVADYAQQALERGAFGYAVKPVLRAQLVEALRQMEAKSASRIRSVLVVEDNVVQLESVRRLLGADDVTIVGVDSAQGALAALQSSTFDCMVLDLNLPDMSGFDLLQQMAASEDVAFPPVIVYTGRALGRDEEQALRRFSKSIIIKDARSPERLLDEVTLFLHQMESSLPPDQQRMLKAARDRDTVLEGRRILVVEDDVRNIFAVSSVLEPKGARIEIARNGREALEALQRAEQSADQAIDLVLMDIMMPEMDGFTAMRRIREQPQWRKLPIIALTAKAMKDDHEKCLAAGASDYIAKPLDVDKLVSLVRVWMPR</sequence>
<comment type="catalytic activity">
    <reaction evidence="1">
        <text>ATP + protein L-histidine = ADP + protein N-phospho-L-histidine.</text>
        <dbReference type="EC" id="2.7.13.3"/>
    </reaction>
</comment>
<dbReference type="Pfam" id="PF00512">
    <property type="entry name" value="HisKA"/>
    <property type="match status" value="1"/>
</dbReference>
<dbReference type="CDD" id="cd00156">
    <property type="entry name" value="REC"/>
    <property type="match status" value="1"/>
</dbReference>
<dbReference type="InterPro" id="IPR036097">
    <property type="entry name" value="HisK_dim/P_sf"/>
</dbReference>
<feature type="modified residue" description="4-aspartylphosphate" evidence="7">
    <location>
        <position position="1070"/>
    </location>
</feature>
<keyword evidence="9" id="KW-0472">Membrane</keyword>
<dbReference type="PANTHER" id="PTHR45339:SF1">
    <property type="entry name" value="HYBRID SIGNAL TRANSDUCTION HISTIDINE KINASE J"/>
    <property type="match status" value="1"/>
</dbReference>
<dbReference type="InterPro" id="IPR007891">
    <property type="entry name" value="CHASE3"/>
</dbReference>
<organism evidence="12 13">
    <name type="scientific">Tahibacter harae</name>
    <dbReference type="NCBI Taxonomy" id="2963937"/>
    <lineage>
        <taxon>Bacteria</taxon>
        <taxon>Pseudomonadati</taxon>
        <taxon>Pseudomonadota</taxon>
        <taxon>Gammaproteobacteria</taxon>
        <taxon>Lysobacterales</taxon>
        <taxon>Rhodanobacteraceae</taxon>
        <taxon>Tahibacter</taxon>
    </lineage>
</organism>
<dbReference type="SMART" id="SM00388">
    <property type="entry name" value="HisKA"/>
    <property type="match status" value="1"/>
</dbReference>
<dbReference type="Pfam" id="PF13185">
    <property type="entry name" value="GAF_2"/>
    <property type="match status" value="1"/>
</dbReference>
<comment type="caution">
    <text evidence="12">The sequence shown here is derived from an EMBL/GenBank/DDBJ whole genome shotgun (WGS) entry which is preliminary data.</text>
</comment>
<evidence type="ECO:0000256" key="4">
    <source>
        <dbReference type="ARBA" id="ARBA00022679"/>
    </source>
</evidence>
<dbReference type="SUPFAM" id="SSF55874">
    <property type="entry name" value="ATPase domain of HSP90 chaperone/DNA topoisomerase II/histidine kinase"/>
    <property type="match status" value="1"/>
</dbReference>
<dbReference type="PRINTS" id="PR00344">
    <property type="entry name" value="BCTRLSENSOR"/>
</dbReference>
<evidence type="ECO:0000259" key="11">
    <source>
        <dbReference type="PROSITE" id="PS50110"/>
    </source>
</evidence>
<gene>
    <name evidence="12" type="ORF">NM961_12785</name>
</gene>
<dbReference type="Pfam" id="PF00072">
    <property type="entry name" value="Response_reg"/>
    <property type="match status" value="3"/>
</dbReference>
<dbReference type="EC" id="2.7.13.3" evidence="2"/>
<evidence type="ECO:0000259" key="10">
    <source>
        <dbReference type="PROSITE" id="PS50109"/>
    </source>
</evidence>
<evidence type="ECO:0000256" key="2">
    <source>
        <dbReference type="ARBA" id="ARBA00012438"/>
    </source>
</evidence>
<dbReference type="Gene3D" id="3.40.50.2300">
    <property type="match status" value="3"/>
</dbReference>
<dbReference type="InterPro" id="IPR001789">
    <property type="entry name" value="Sig_transdc_resp-reg_receiver"/>
</dbReference>
<dbReference type="Gene3D" id="1.10.287.130">
    <property type="match status" value="1"/>
</dbReference>
<evidence type="ECO:0000256" key="9">
    <source>
        <dbReference type="SAM" id="Phobius"/>
    </source>
</evidence>
<dbReference type="SUPFAM" id="SSF47384">
    <property type="entry name" value="Homodimeric domain of signal transducing histidine kinase"/>
    <property type="match status" value="1"/>
</dbReference>
<dbReference type="CDD" id="cd19410">
    <property type="entry name" value="HK9-like_sensor"/>
    <property type="match status" value="1"/>
</dbReference>
<dbReference type="SMART" id="SM00448">
    <property type="entry name" value="REC"/>
    <property type="match status" value="3"/>
</dbReference>
<evidence type="ECO:0000256" key="8">
    <source>
        <dbReference type="SAM" id="Coils"/>
    </source>
</evidence>
<dbReference type="Pfam" id="PF05227">
    <property type="entry name" value="CHASE3"/>
    <property type="match status" value="1"/>
</dbReference>
<keyword evidence="5" id="KW-0418">Kinase</keyword>
<dbReference type="PANTHER" id="PTHR45339">
    <property type="entry name" value="HYBRID SIGNAL TRANSDUCTION HISTIDINE KINASE J"/>
    <property type="match status" value="1"/>
</dbReference>
<dbReference type="PROSITE" id="PS50110">
    <property type="entry name" value="RESPONSE_REGULATORY"/>
    <property type="match status" value="3"/>
</dbReference>
<dbReference type="CDD" id="cd17546">
    <property type="entry name" value="REC_hyHK_CKI1_RcsC-like"/>
    <property type="match status" value="1"/>
</dbReference>
<dbReference type="Gene3D" id="3.30.565.10">
    <property type="entry name" value="Histidine kinase-like ATPase, C-terminal domain"/>
    <property type="match status" value="1"/>
</dbReference>
<dbReference type="InterPro" id="IPR005467">
    <property type="entry name" value="His_kinase_dom"/>
</dbReference>
<dbReference type="CDD" id="cd16922">
    <property type="entry name" value="HATPase_EvgS-ArcB-TorS-like"/>
    <property type="match status" value="1"/>
</dbReference>
<evidence type="ECO:0000256" key="3">
    <source>
        <dbReference type="ARBA" id="ARBA00022553"/>
    </source>
</evidence>
<keyword evidence="6" id="KW-0902">Two-component regulatory system</keyword>
<dbReference type="SMART" id="SM00065">
    <property type="entry name" value="GAF"/>
    <property type="match status" value="1"/>
</dbReference>
<dbReference type="Gene3D" id="3.30.450.40">
    <property type="match status" value="1"/>
</dbReference>
<evidence type="ECO:0000313" key="12">
    <source>
        <dbReference type="EMBL" id="MCQ4165587.1"/>
    </source>
</evidence>
<dbReference type="Pfam" id="PF02518">
    <property type="entry name" value="HATPase_c"/>
    <property type="match status" value="1"/>
</dbReference>
<evidence type="ECO:0000256" key="7">
    <source>
        <dbReference type="PROSITE-ProRule" id="PRU00169"/>
    </source>
</evidence>
<feature type="domain" description="Response regulatory" evidence="11">
    <location>
        <begin position="869"/>
        <end position="985"/>
    </location>
</feature>
<dbReference type="InterPro" id="IPR029016">
    <property type="entry name" value="GAF-like_dom_sf"/>
</dbReference>
<feature type="transmembrane region" description="Helical" evidence="9">
    <location>
        <begin position="198"/>
        <end position="218"/>
    </location>
</feature>
<feature type="domain" description="Histidine kinase" evidence="10">
    <location>
        <begin position="485"/>
        <end position="705"/>
    </location>
</feature>
<dbReference type="RefSeq" id="WP_255914775.1">
    <property type="nucleotide sequence ID" value="NZ_JANFQO010000010.1"/>
</dbReference>
<proteinExistence type="predicted"/>
<feature type="modified residue" description="4-aspartylphosphate" evidence="7">
    <location>
        <position position="796"/>
    </location>
</feature>
<evidence type="ECO:0000256" key="1">
    <source>
        <dbReference type="ARBA" id="ARBA00000085"/>
    </source>
</evidence>
<keyword evidence="3 7" id="KW-0597">Phosphoprotein</keyword>